<keyword evidence="7" id="KW-0482">Metalloprotease</keyword>
<evidence type="ECO:0000256" key="2">
    <source>
        <dbReference type="ARBA" id="ARBA00022840"/>
    </source>
</evidence>
<dbReference type="Pfam" id="PF00004">
    <property type="entry name" value="AAA"/>
    <property type="match status" value="1"/>
</dbReference>
<keyword evidence="5" id="KW-0812">Transmembrane</keyword>
<dbReference type="EMBL" id="LTBC01000010">
    <property type="protein sequence ID" value="KYH31545.1"/>
    <property type="molecule type" value="Genomic_DNA"/>
</dbReference>
<evidence type="ECO:0000256" key="1">
    <source>
        <dbReference type="ARBA" id="ARBA00022741"/>
    </source>
</evidence>
<dbReference type="Pfam" id="PF17862">
    <property type="entry name" value="AAA_lid_3"/>
    <property type="match status" value="1"/>
</dbReference>
<organism evidence="7 8">
    <name type="scientific">Moorella mulderi DSM 14980</name>
    <dbReference type="NCBI Taxonomy" id="1122241"/>
    <lineage>
        <taxon>Bacteria</taxon>
        <taxon>Bacillati</taxon>
        <taxon>Bacillota</taxon>
        <taxon>Clostridia</taxon>
        <taxon>Neomoorellales</taxon>
        <taxon>Neomoorellaceae</taxon>
        <taxon>Neomoorella</taxon>
    </lineage>
</organism>
<dbReference type="EC" id="3.4.24.-" evidence="7"/>
<dbReference type="FunFam" id="3.40.50.300:FF:001025">
    <property type="entry name" value="ATPase family, AAA domain-containing 2B"/>
    <property type="match status" value="1"/>
</dbReference>
<evidence type="ECO:0000313" key="7">
    <source>
        <dbReference type="EMBL" id="KYH31545.1"/>
    </source>
</evidence>
<dbReference type="PANTHER" id="PTHR23077">
    <property type="entry name" value="AAA-FAMILY ATPASE"/>
    <property type="match status" value="1"/>
</dbReference>
<evidence type="ECO:0000256" key="4">
    <source>
        <dbReference type="RuleBase" id="RU003651"/>
    </source>
</evidence>
<dbReference type="AlphaFoldDB" id="A0A151AV70"/>
<keyword evidence="7" id="KW-0378">Hydrolase</keyword>
<evidence type="ECO:0000256" key="3">
    <source>
        <dbReference type="ARBA" id="ARBA00023054"/>
    </source>
</evidence>
<comment type="caution">
    <text evidence="7">The sequence shown here is derived from an EMBL/GenBank/DDBJ whole genome shotgun (WGS) entry which is preliminary data.</text>
</comment>
<proteinExistence type="inferred from homology"/>
<dbReference type="RefSeq" id="WP_062284975.1">
    <property type="nucleotide sequence ID" value="NZ_LTBC01000010.1"/>
</dbReference>
<keyword evidence="1 4" id="KW-0547">Nucleotide-binding</keyword>
<comment type="similarity">
    <text evidence="4">Belongs to the AAA ATPase family.</text>
</comment>
<dbReference type="InterPro" id="IPR041569">
    <property type="entry name" value="AAA_lid_3"/>
</dbReference>
<dbReference type="GO" id="GO:0005524">
    <property type="term" value="F:ATP binding"/>
    <property type="evidence" value="ECO:0007669"/>
    <property type="project" value="UniProtKB-KW"/>
</dbReference>
<dbReference type="GO" id="GO:0008237">
    <property type="term" value="F:metallopeptidase activity"/>
    <property type="evidence" value="ECO:0007669"/>
    <property type="project" value="UniProtKB-KW"/>
</dbReference>
<dbReference type="Gene3D" id="3.40.50.300">
    <property type="entry name" value="P-loop containing nucleotide triphosphate hydrolases"/>
    <property type="match status" value="1"/>
</dbReference>
<dbReference type="InterPro" id="IPR027417">
    <property type="entry name" value="P-loop_NTPase"/>
</dbReference>
<gene>
    <name evidence="7" type="primary">ftsH_3</name>
    <name evidence="7" type="ORF">MOMUL_22850</name>
</gene>
<dbReference type="Proteomes" id="UP000075670">
    <property type="component" value="Unassembled WGS sequence"/>
</dbReference>
<dbReference type="OrthoDB" id="9809379at2"/>
<keyword evidence="3" id="KW-0175">Coiled coil</keyword>
<sequence length="415" mass="45999">MVELKGVILDFRQAVAAQNLSRVAFDAALTVGVLVLLAEVAANYKKRQYIKNALVSLIAFIITYAFIRYFPARGSEFELVTMLLGLWYAAQVIYHFASRALKIYSEAFSGGWHAFRQAINGKKAYRHSYQQAYRTYQEAGPNTDREKEGASGDIPPGVEYLPPRRPDPGAFDGLIGLDKAVDAIKTALELPLKQPDKIREYNLELPRGILLYGPPGTGKTSFARAAARYFGCSFYAVNASSLIGRYVGTSEANLRNLFAHARRHRPAVIFFDEIDAIGRRRDGSNMNRASDILLQLLLGELDGFASREGIFIIAATNRADVLDEALVRPGRLDQKIELPLPGARARRQLFEVYLRNRPTELNETDYQTLVARTEGASAADIKAICDMAALAASHVRAKIDCAYLCEAIEEIRGKG</sequence>
<feature type="domain" description="AAA+ ATPase" evidence="6">
    <location>
        <begin position="205"/>
        <end position="342"/>
    </location>
</feature>
<evidence type="ECO:0000259" key="6">
    <source>
        <dbReference type="SMART" id="SM00382"/>
    </source>
</evidence>
<dbReference type="GO" id="GO:0006508">
    <property type="term" value="P:proteolysis"/>
    <property type="evidence" value="ECO:0007669"/>
    <property type="project" value="UniProtKB-KW"/>
</dbReference>
<dbReference type="InterPro" id="IPR050168">
    <property type="entry name" value="AAA_ATPase_domain"/>
</dbReference>
<keyword evidence="8" id="KW-1185">Reference proteome</keyword>
<feature type="transmembrane region" description="Helical" evidence="5">
    <location>
        <begin position="20"/>
        <end position="42"/>
    </location>
</feature>
<protein>
    <submittedName>
        <fullName evidence="7">ATP-dependent zinc metalloprotease FtsH</fullName>
        <ecNumber evidence="7">3.4.24.-</ecNumber>
    </submittedName>
</protein>
<dbReference type="PROSITE" id="PS00674">
    <property type="entry name" value="AAA"/>
    <property type="match status" value="1"/>
</dbReference>
<dbReference type="Gene3D" id="1.10.8.60">
    <property type="match status" value="1"/>
</dbReference>
<feature type="transmembrane region" description="Helical" evidence="5">
    <location>
        <begin position="49"/>
        <end position="67"/>
    </location>
</feature>
<accession>A0A151AV70</accession>
<keyword evidence="5" id="KW-1133">Transmembrane helix</keyword>
<dbReference type="GO" id="GO:0016887">
    <property type="term" value="F:ATP hydrolysis activity"/>
    <property type="evidence" value="ECO:0007669"/>
    <property type="project" value="InterPro"/>
</dbReference>
<dbReference type="PANTHER" id="PTHR23077:SF198">
    <property type="entry name" value="ATP-DEPENDENT ZINC METALLOPROTEASE FTSH"/>
    <property type="match status" value="1"/>
</dbReference>
<keyword evidence="7" id="KW-0645">Protease</keyword>
<keyword evidence="5" id="KW-0472">Membrane</keyword>
<keyword evidence="2 4" id="KW-0067">ATP-binding</keyword>
<dbReference type="InterPro" id="IPR003960">
    <property type="entry name" value="ATPase_AAA_CS"/>
</dbReference>
<dbReference type="CDD" id="cd19481">
    <property type="entry name" value="RecA-like_protease"/>
    <property type="match status" value="1"/>
</dbReference>
<name>A0A151AV70_9FIRM</name>
<dbReference type="SMART" id="SM00382">
    <property type="entry name" value="AAA"/>
    <property type="match status" value="1"/>
</dbReference>
<dbReference type="SUPFAM" id="SSF52540">
    <property type="entry name" value="P-loop containing nucleoside triphosphate hydrolases"/>
    <property type="match status" value="1"/>
</dbReference>
<reference evidence="7 8" key="1">
    <citation type="submission" date="2016-02" db="EMBL/GenBank/DDBJ databases">
        <title>Genome sequence of Moorella mulderi DSM 14980.</title>
        <authorList>
            <person name="Poehlein A."/>
            <person name="Daniel R."/>
        </authorList>
    </citation>
    <scope>NUCLEOTIDE SEQUENCE [LARGE SCALE GENOMIC DNA]</scope>
    <source>
        <strain evidence="7 8">DSM 14980</strain>
    </source>
</reference>
<evidence type="ECO:0000256" key="5">
    <source>
        <dbReference type="SAM" id="Phobius"/>
    </source>
</evidence>
<evidence type="ECO:0000313" key="8">
    <source>
        <dbReference type="Proteomes" id="UP000075670"/>
    </source>
</evidence>
<dbReference type="InterPro" id="IPR003593">
    <property type="entry name" value="AAA+_ATPase"/>
</dbReference>
<dbReference type="InterPro" id="IPR003959">
    <property type="entry name" value="ATPase_AAA_core"/>
</dbReference>
<dbReference type="PATRIC" id="fig|1122241.3.peg.2429"/>